<sequence>MQQAKSEETRARGPKAITRVLDLLALLAGKQDGMSLAELSVVMTVPKSTFIDTLRGLCDMHYLCCQEGRYRLGPAAYHFASRIVRHWSAPELIRALVKQLASETRESVGFAIADWEIGQAIYTEASNSPQPVRYAMQAGLRAPLYASAAGRVLMAFASPEQVEEYLARAHLRKLTDSTRTDPDVIRAGLAAIREQGYCASFGEMLSDTAALAVPVMGPDGDLLGALMLAAPLDRMKQNFERLLNATVEAGRHASAGS</sequence>
<dbReference type="InterPro" id="IPR036388">
    <property type="entry name" value="WH-like_DNA-bd_sf"/>
</dbReference>
<evidence type="ECO:0000313" key="7">
    <source>
        <dbReference type="Proteomes" id="UP000593663"/>
    </source>
</evidence>
<keyword evidence="3" id="KW-0804">Transcription</keyword>
<accession>A0A7M2GM60</accession>
<organism evidence="6 7">
    <name type="scientific">Sphingobium fuliginis (strain ATCC 27551)</name>
    <dbReference type="NCBI Taxonomy" id="336203"/>
    <lineage>
        <taxon>Bacteria</taxon>
        <taxon>Pseudomonadati</taxon>
        <taxon>Pseudomonadota</taxon>
        <taxon>Alphaproteobacteria</taxon>
        <taxon>Sphingomonadales</taxon>
        <taxon>Sphingomonadaceae</taxon>
        <taxon>Sphingobium</taxon>
    </lineage>
</organism>
<dbReference type="PANTHER" id="PTHR30136">
    <property type="entry name" value="HELIX-TURN-HELIX TRANSCRIPTIONAL REGULATOR, ICLR FAMILY"/>
    <property type="match status" value="1"/>
</dbReference>
<dbReference type="InterPro" id="IPR005471">
    <property type="entry name" value="Tscrpt_reg_IclR_N"/>
</dbReference>
<dbReference type="Gene3D" id="1.10.10.10">
    <property type="entry name" value="Winged helix-like DNA-binding domain superfamily/Winged helix DNA-binding domain"/>
    <property type="match status" value="1"/>
</dbReference>
<keyword evidence="2" id="KW-0238">DNA-binding</keyword>
<dbReference type="SUPFAM" id="SSF55781">
    <property type="entry name" value="GAF domain-like"/>
    <property type="match status" value="1"/>
</dbReference>
<dbReference type="Proteomes" id="UP000593663">
    <property type="component" value="Chromosome 2"/>
</dbReference>
<reference evidence="7" key="1">
    <citation type="submission" date="2020-08" db="EMBL/GenBank/DDBJ databases">
        <title>Complete genome sequence of Sphingobium barthaii strain KK22, a high-molecular-weight polycyclic aromatic hydrocarbon-degrading soil bacterium.</title>
        <authorList>
            <person name="Mori J.F."/>
            <person name="Kanaly R.A."/>
        </authorList>
    </citation>
    <scope>NUCLEOTIDE SEQUENCE [LARGE SCALE GENOMIC DNA]</scope>
    <source>
        <strain evidence="7">KK22</strain>
    </source>
</reference>
<dbReference type="InterPro" id="IPR050707">
    <property type="entry name" value="HTH_MetabolicPath_Reg"/>
</dbReference>
<gene>
    <name evidence="6" type="ORF">H5V43_18955</name>
</gene>
<evidence type="ECO:0000313" key="6">
    <source>
        <dbReference type="EMBL" id="QOT73317.1"/>
    </source>
</evidence>
<dbReference type="SMART" id="SM00346">
    <property type="entry name" value="HTH_ICLR"/>
    <property type="match status" value="1"/>
</dbReference>
<feature type="domain" description="IclR-ED" evidence="5">
    <location>
        <begin position="75"/>
        <end position="257"/>
    </location>
</feature>
<dbReference type="InterPro" id="IPR014757">
    <property type="entry name" value="Tscrpt_reg_IclR_C"/>
</dbReference>
<dbReference type="PROSITE" id="PS51078">
    <property type="entry name" value="ICLR_ED"/>
    <property type="match status" value="1"/>
</dbReference>
<name>A0A7M2GM60_SPHSA</name>
<evidence type="ECO:0000256" key="2">
    <source>
        <dbReference type="ARBA" id="ARBA00023125"/>
    </source>
</evidence>
<dbReference type="Gene3D" id="3.30.450.40">
    <property type="match status" value="1"/>
</dbReference>
<dbReference type="EMBL" id="CP060036">
    <property type="protein sequence ID" value="QOT73317.1"/>
    <property type="molecule type" value="Genomic_DNA"/>
</dbReference>
<dbReference type="GO" id="GO:0003677">
    <property type="term" value="F:DNA binding"/>
    <property type="evidence" value="ECO:0007669"/>
    <property type="project" value="UniProtKB-KW"/>
</dbReference>
<dbReference type="PANTHER" id="PTHR30136:SF35">
    <property type="entry name" value="HTH-TYPE TRANSCRIPTIONAL REGULATOR RV1719"/>
    <property type="match status" value="1"/>
</dbReference>
<proteinExistence type="predicted"/>
<keyword evidence="1" id="KW-0805">Transcription regulation</keyword>
<dbReference type="RefSeq" id="WP_025550542.1">
    <property type="nucleotide sequence ID" value="NZ_BATN01000086.1"/>
</dbReference>
<protein>
    <submittedName>
        <fullName evidence="6">IclR family transcriptional regulator</fullName>
    </submittedName>
</protein>
<dbReference type="GO" id="GO:0045892">
    <property type="term" value="P:negative regulation of DNA-templated transcription"/>
    <property type="evidence" value="ECO:0007669"/>
    <property type="project" value="TreeGrafter"/>
</dbReference>
<dbReference type="PROSITE" id="PS51077">
    <property type="entry name" value="HTH_ICLR"/>
    <property type="match status" value="1"/>
</dbReference>
<dbReference type="InterPro" id="IPR029016">
    <property type="entry name" value="GAF-like_dom_sf"/>
</dbReference>
<dbReference type="SUPFAM" id="SSF46785">
    <property type="entry name" value="Winged helix' DNA-binding domain"/>
    <property type="match status" value="1"/>
</dbReference>
<dbReference type="Pfam" id="PF01614">
    <property type="entry name" value="IclR_C"/>
    <property type="match status" value="1"/>
</dbReference>
<evidence type="ECO:0000256" key="1">
    <source>
        <dbReference type="ARBA" id="ARBA00023015"/>
    </source>
</evidence>
<dbReference type="AlphaFoldDB" id="A0A7M2GM60"/>
<dbReference type="GO" id="GO:0003700">
    <property type="term" value="F:DNA-binding transcription factor activity"/>
    <property type="evidence" value="ECO:0007669"/>
    <property type="project" value="TreeGrafter"/>
</dbReference>
<evidence type="ECO:0000256" key="3">
    <source>
        <dbReference type="ARBA" id="ARBA00023163"/>
    </source>
</evidence>
<evidence type="ECO:0000259" key="5">
    <source>
        <dbReference type="PROSITE" id="PS51078"/>
    </source>
</evidence>
<evidence type="ECO:0000259" key="4">
    <source>
        <dbReference type="PROSITE" id="PS51077"/>
    </source>
</evidence>
<dbReference type="InterPro" id="IPR036390">
    <property type="entry name" value="WH_DNA-bd_sf"/>
</dbReference>
<feature type="domain" description="HTH iclR-type" evidence="4">
    <location>
        <begin position="14"/>
        <end position="74"/>
    </location>
</feature>
<dbReference type="KEGG" id="sbar:H5V43_18955"/>